<accession>A0A6P2C1J9</accession>
<dbReference type="InterPro" id="IPR021804">
    <property type="entry name" value="DUF3375"/>
</dbReference>
<organism evidence="1 2">
    <name type="scientific">Trebonia kvetii</name>
    <dbReference type="NCBI Taxonomy" id="2480626"/>
    <lineage>
        <taxon>Bacteria</taxon>
        <taxon>Bacillati</taxon>
        <taxon>Actinomycetota</taxon>
        <taxon>Actinomycetes</taxon>
        <taxon>Streptosporangiales</taxon>
        <taxon>Treboniaceae</taxon>
        <taxon>Trebonia</taxon>
    </lineage>
</organism>
<dbReference type="OrthoDB" id="138803at2"/>
<proteinExistence type="predicted"/>
<evidence type="ECO:0000313" key="1">
    <source>
        <dbReference type="EMBL" id="TVZ05030.1"/>
    </source>
</evidence>
<gene>
    <name evidence="1" type="ORF">EAS64_10440</name>
</gene>
<dbReference type="Pfam" id="PF11855">
    <property type="entry name" value="DUF3375"/>
    <property type="match status" value="1"/>
</dbReference>
<dbReference type="Proteomes" id="UP000460272">
    <property type="component" value="Unassembled WGS sequence"/>
</dbReference>
<comment type="caution">
    <text evidence="1">The sequence shown here is derived from an EMBL/GenBank/DDBJ whole genome shotgun (WGS) entry which is preliminary data.</text>
</comment>
<keyword evidence="2" id="KW-1185">Reference proteome</keyword>
<dbReference type="AlphaFoldDB" id="A0A6P2C1J9"/>
<reference evidence="1 2" key="1">
    <citation type="submission" date="2018-11" db="EMBL/GenBank/DDBJ databases">
        <title>Trebonia kvetii gen.nov., sp.nov., a novel acidophilic actinobacterium, and proposal of the new actinobacterial family Treboniaceae fam. nov.</title>
        <authorList>
            <person name="Rapoport D."/>
            <person name="Sagova-Mareckova M."/>
            <person name="Sedlacek I."/>
            <person name="Provaznik J."/>
            <person name="Kralova S."/>
            <person name="Pavlinic D."/>
            <person name="Benes V."/>
            <person name="Kopecky J."/>
        </authorList>
    </citation>
    <scope>NUCLEOTIDE SEQUENCE [LARGE SCALE GENOMIC DNA]</scope>
    <source>
        <strain evidence="1 2">15Tr583</strain>
    </source>
</reference>
<dbReference type="EMBL" id="RPFW01000002">
    <property type="protein sequence ID" value="TVZ05030.1"/>
    <property type="molecule type" value="Genomic_DNA"/>
</dbReference>
<name>A0A6P2C1J9_9ACTN</name>
<protein>
    <submittedName>
        <fullName evidence="1">DUF3375 domain-containing protein</fullName>
    </submittedName>
</protein>
<evidence type="ECO:0000313" key="2">
    <source>
        <dbReference type="Proteomes" id="UP000460272"/>
    </source>
</evidence>
<sequence length="526" mass="58696">MRADAARGRIRLSSSPRLEQGAKTLSEIAGRLAQIREAFERPTLALLSRGKRGPVVLAVLMSSFSQNQDPVPAEQLHAQVRTYLAELAAAGEEVPDDPPRVLCRRWVKEQWLVLAANEDHVEEYALTSHAQEAIDYVKRLSGDRSMFSQSRIKTILDAARRCANDANPDREERVRRLDDEIRRLTAERDRICGGGEIEIAPDDRVLEEYLNLRDLIAQLPADFLRVSEAVKAIQRVIVGEFRAEGRRAGHVLDLYLERSSDLMTESAEGRAFVGAVELLRDDRLLKELRDDLKTILEHPFAVAVTPAEARDFRNTVIAVRHGMGIVQEQRRRLSATLRAHIARHDALRERELDEALRRCRSELASWMEKSGPRSRAGIALDLPSLEVAHLRQRFYNPGDHIPPLPLADTQAEAADPTSLEELRRQGGPDLGALRELVTAAVQELEAVSAGEVFASAEAGLRRPVEVFGLLHIAAATGAKELRDSGEADLFEAVRPDGTRRSFTTTRTVFTHEQLGALEAHDLDRQS</sequence>